<dbReference type="EMBL" id="CP158300">
    <property type="protein sequence ID" value="XBV87430.1"/>
    <property type="molecule type" value="Genomic_DNA"/>
</dbReference>
<keyword evidence="2" id="KW-0614">Plasmid</keyword>
<sequence>MTAHDVSADLTAEFGLSLWIDTCADTRAARLQVPFPALAAFARRVSALGQVAAACGQDDVFLPALRLLRRARYLLATSPLSTGHPLLWPDAGLEDLKRLRRLLPAMHEEAAPLAEELWTLVTDLRQADVSPLSVALNAELTRLSARPRPQVIPGMPRPQARWALVIPNTPALLACQADLEARWPELDLLPPGELRRDTPAPNEAHRDVVYEAVYICGSLAAQHVPAWVLHTPRAEQTVLLQYDWLWDDEPGFPLSALNDLLAPEPLTVRPAAPDAAALAVPLPPRRPRPNRGRTELLDAAQVHDEDEEEDPTRTHAAEPTAPSAPAEHRQGPRVAPVRLEPWAPDYSQARGTAGTGAHGESTVPARLLILQGGHQGLLGVWMETEGRAYIVEAEDGSAVCDLPLGEVRAGQHLVLRERGDLQLIHGYAAARHGEAYGLAREVHLDFKRDLRRAAARYATRDLACAVLASFGAVSANPQNFSNWCRDDKLRPREWADMAALVRFAGRPERDAQPLWDNADQLWTWHREAGRQVSELLEQAVAGADLAPLRRSGTQRFTLGEEGHTLVAYRIEDVTAELADVPQSRLEKPFRTAL</sequence>
<proteinExistence type="predicted"/>
<dbReference type="KEGG" id="dsc:ABOD76_20485"/>
<dbReference type="RefSeq" id="WP_350245578.1">
    <property type="nucleotide sequence ID" value="NZ_CP158300.1"/>
</dbReference>
<evidence type="ECO:0000256" key="1">
    <source>
        <dbReference type="SAM" id="MobiDB-lite"/>
    </source>
</evidence>
<geneLocation type="plasmid" evidence="2">
    <name>pDson02</name>
</geneLocation>
<accession>A0AAU7UG76</accession>
<gene>
    <name evidence="2" type="ORF">ABOD76_20485</name>
</gene>
<evidence type="ECO:0000313" key="2">
    <source>
        <dbReference type="EMBL" id="XBV87430.1"/>
    </source>
</evidence>
<protein>
    <submittedName>
        <fullName evidence="2">Uncharacterized protein</fullName>
    </submittedName>
</protein>
<name>A0AAU7UG76_9DEIO</name>
<organism evidence="2">
    <name type="scientific">Deinococcus sonorensis KR-87</name>
    <dbReference type="NCBI Taxonomy" id="694439"/>
    <lineage>
        <taxon>Bacteria</taxon>
        <taxon>Thermotogati</taxon>
        <taxon>Deinococcota</taxon>
        <taxon>Deinococci</taxon>
        <taxon>Deinococcales</taxon>
        <taxon>Deinococcaceae</taxon>
        <taxon>Deinococcus</taxon>
    </lineage>
</organism>
<dbReference type="AlphaFoldDB" id="A0AAU7UG76"/>
<reference evidence="2" key="1">
    <citation type="submission" date="2024-06" db="EMBL/GenBank/DDBJ databases">
        <title>Draft Genome Sequence of Deinococcus sonorensis Type Strain KR-87, a Biofilm Producing Representative of the Genus Deinococcus.</title>
        <authorList>
            <person name="Boren L.S."/>
            <person name="Grosso R.A."/>
            <person name="Hugenberg-Cox A.N."/>
            <person name="Hill J.T.E."/>
            <person name="Albert C.M."/>
            <person name="Tuohy J.M."/>
        </authorList>
    </citation>
    <scope>NUCLEOTIDE SEQUENCE</scope>
    <source>
        <strain evidence="2">KR-87</strain>
        <plasmid evidence="2">pDson02</plasmid>
    </source>
</reference>
<feature type="region of interest" description="Disordered" evidence="1">
    <location>
        <begin position="279"/>
        <end position="333"/>
    </location>
</feature>